<keyword evidence="1" id="KW-0472">Membrane</keyword>
<sequence>MSGSLESRTKLGSYQLPTKSIPDLGSARQGVRERTTTMVSLRLNNSPRVPSFAGPIALAAGLLSVICFSEPIWQNFFILKCDTQNVTMKAGAWGVCTKLRNSTGIVGPIEWCTSKKSGYSLNFVTNSSGVNNWPTFLQNPNVSTPTPIDENVLLGLAGNGGVTVLTSGQTSLMWLQVVTAISVVSTVASLACPPSYLGSPQSRLFAFQKSGILPILLALITFVLAVVTFFVTLSVSMSGRNRLNAIGGGVNAGLGNTIWFTLASSIVMIPAICSVLMRSSPNEYQDL</sequence>
<organism evidence="2 3">
    <name type="scientific">Microbotryum silenes-dioicae</name>
    <dbReference type="NCBI Taxonomy" id="796604"/>
    <lineage>
        <taxon>Eukaryota</taxon>
        <taxon>Fungi</taxon>
        <taxon>Dikarya</taxon>
        <taxon>Basidiomycota</taxon>
        <taxon>Pucciniomycotina</taxon>
        <taxon>Microbotryomycetes</taxon>
        <taxon>Microbotryales</taxon>
        <taxon>Microbotryaceae</taxon>
        <taxon>Microbotryum</taxon>
    </lineage>
</organism>
<dbReference type="EMBL" id="FQNC01000045">
    <property type="protein sequence ID" value="SGY61385.1"/>
    <property type="molecule type" value="Genomic_DNA"/>
</dbReference>
<name>A0A2X0MBH6_9BASI</name>
<accession>A0A2X0MBH6</accession>
<dbReference type="Proteomes" id="UP000249464">
    <property type="component" value="Unassembled WGS sequence"/>
</dbReference>
<evidence type="ECO:0000313" key="3">
    <source>
        <dbReference type="Proteomes" id="UP000249464"/>
    </source>
</evidence>
<evidence type="ECO:0000313" key="2">
    <source>
        <dbReference type="EMBL" id="SGY61385.1"/>
    </source>
</evidence>
<keyword evidence="1" id="KW-0812">Transmembrane</keyword>
<feature type="transmembrane region" description="Helical" evidence="1">
    <location>
        <begin position="212"/>
        <end position="237"/>
    </location>
</feature>
<gene>
    <name evidence="2" type="primary">BQ5605_C007g04554</name>
    <name evidence="2" type="ORF">BQ5605_C007G04554</name>
</gene>
<keyword evidence="3" id="KW-1185">Reference proteome</keyword>
<keyword evidence="1" id="KW-1133">Transmembrane helix</keyword>
<feature type="transmembrane region" description="Helical" evidence="1">
    <location>
        <begin position="257"/>
        <end position="277"/>
    </location>
</feature>
<dbReference type="AlphaFoldDB" id="A0A2X0MBH6"/>
<reference evidence="2 3" key="1">
    <citation type="submission" date="2016-11" db="EMBL/GenBank/DDBJ databases">
        <authorList>
            <person name="Jaros S."/>
            <person name="Januszkiewicz K."/>
            <person name="Wedrychowicz H."/>
        </authorList>
    </citation>
    <scope>NUCLEOTIDE SEQUENCE [LARGE SCALE GENOMIC DNA]</scope>
</reference>
<proteinExistence type="predicted"/>
<feature type="transmembrane region" description="Helical" evidence="1">
    <location>
        <begin position="173"/>
        <end position="192"/>
    </location>
</feature>
<evidence type="ECO:0000256" key="1">
    <source>
        <dbReference type="SAM" id="Phobius"/>
    </source>
</evidence>
<protein>
    <submittedName>
        <fullName evidence="2">BQ5605_C007g04554 protein</fullName>
    </submittedName>
</protein>
<feature type="transmembrane region" description="Helical" evidence="1">
    <location>
        <begin position="52"/>
        <end position="73"/>
    </location>
</feature>